<dbReference type="KEGG" id="nan:AArc1_3231"/>
<dbReference type="EMBL" id="CP024047">
    <property type="protein sequence ID" value="AXR79535.1"/>
    <property type="molecule type" value="Genomic_DNA"/>
</dbReference>
<evidence type="ECO:0000313" key="3">
    <source>
        <dbReference type="Proteomes" id="UP000258707"/>
    </source>
</evidence>
<reference evidence="3" key="1">
    <citation type="submission" date="2017-10" db="EMBL/GenBank/DDBJ databases">
        <title>Phenotypic and genomic properties of facultatively anaerobic sulfur-reducing natronoarchaea from hypersaline soda lakes.</title>
        <authorList>
            <person name="Sorokin D.Y."/>
            <person name="Kublanov I.V."/>
            <person name="Roman P."/>
            <person name="Sinninghe Damste J.S."/>
            <person name="Golyshin P.N."/>
            <person name="Rojo D."/>
            <person name="Ciordia S."/>
            <person name="Mena Md.C."/>
            <person name="Ferrer M."/>
            <person name="Messina E."/>
            <person name="Smedile F."/>
            <person name="La Spada G."/>
            <person name="La Cono V."/>
            <person name="Yakimov M.M."/>
        </authorList>
    </citation>
    <scope>NUCLEOTIDE SEQUENCE [LARGE SCALE GENOMIC DNA]</scope>
    <source>
        <strain evidence="3">AArc1</strain>
    </source>
</reference>
<evidence type="ECO:0000256" key="1">
    <source>
        <dbReference type="SAM" id="MobiDB-lite"/>
    </source>
</evidence>
<organism evidence="2 3">
    <name type="scientific">Natrarchaeobaculum sulfurireducens</name>
    <dbReference type="NCBI Taxonomy" id="2044521"/>
    <lineage>
        <taxon>Archaea</taxon>
        <taxon>Methanobacteriati</taxon>
        <taxon>Methanobacteriota</taxon>
        <taxon>Stenosarchaea group</taxon>
        <taxon>Halobacteria</taxon>
        <taxon>Halobacteriales</taxon>
        <taxon>Natrialbaceae</taxon>
        <taxon>Natrarchaeobaculum</taxon>
    </lineage>
</organism>
<name>A0A346PJ40_9EURY</name>
<evidence type="ECO:0000313" key="2">
    <source>
        <dbReference type="EMBL" id="AXR79535.1"/>
    </source>
</evidence>
<protein>
    <submittedName>
        <fullName evidence="2">Uncharacterized protein</fullName>
    </submittedName>
</protein>
<feature type="region of interest" description="Disordered" evidence="1">
    <location>
        <begin position="25"/>
        <end position="50"/>
    </location>
</feature>
<accession>A0A346PJ40</accession>
<sequence>MPALGPVSDINLRVNRLLRPHTSIRDGGTVVRGSERMGTYRPSRTTGEIPVNEVTRGGQFEGLSG</sequence>
<proteinExistence type="predicted"/>
<gene>
    <name evidence="2" type="ORF">AArc1_3231</name>
</gene>
<dbReference type="AlphaFoldDB" id="A0A346PJ40"/>
<dbReference type="Proteomes" id="UP000258707">
    <property type="component" value="Chromosome"/>
</dbReference>